<name>A0ABD0JAU9_9CAEN</name>
<feature type="region of interest" description="Disordered" evidence="1">
    <location>
        <begin position="1"/>
        <end position="24"/>
    </location>
</feature>
<protein>
    <submittedName>
        <fullName evidence="2">Uncharacterized protein</fullName>
    </submittedName>
</protein>
<keyword evidence="3" id="KW-1185">Reference proteome</keyword>
<dbReference type="AlphaFoldDB" id="A0ABD0JAU9"/>
<dbReference type="EMBL" id="JACVVK020000523">
    <property type="protein sequence ID" value="KAK7468100.1"/>
    <property type="molecule type" value="Genomic_DNA"/>
</dbReference>
<evidence type="ECO:0000256" key="1">
    <source>
        <dbReference type="SAM" id="MobiDB-lite"/>
    </source>
</evidence>
<dbReference type="Proteomes" id="UP001519460">
    <property type="component" value="Unassembled WGS sequence"/>
</dbReference>
<proteinExistence type="predicted"/>
<gene>
    <name evidence="2" type="ORF">BaRGS_00036683</name>
</gene>
<comment type="caution">
    <text evidence="2">The sequence shown here is derived from an EMBL/GenBank/DDBJ whole genome shotgun (WGS) entry which is preliminary data.</text>
</comment>
<sequence>MLRDEKQAGGPGNDEYQPQKQATSEAVWQIPGVGGGAILNIWFSGGARAMSTLVIRGKLSVVYEQQVSQGGISGVSNYLPRSEPHVCISPVSLSTSSPLNQMKRQCEPDALPRRLSFHRTAASRLRDDHVG</sequence>
<accession>A0ABD0JAU9</accession>
<evidence type="ECO:0000313" key="3">
    <source>
        <dbReference type="Proteomes" id="UP001519460"/>
    </source>
</evidence>
<reference evidence="2 3" key="1">
    <citation type="journal article" date="2023" name="Sci. Data">
        <title>Genome assembly of the Korean intertidal mud-creeper Batillaria attramentaria.</title>
        <authorList>
            <person name="Patra A.K."/>
            <person name="Ho P.T."/>
            <person name="Jun S."/>
            <person name="Lee S.J."/>
            <person name="Kim Y."/>
            <person name="Won Y.J."/>
        </authorList>
    </citation>
    <scope>NUCLEOTIDE SEQUENCE [LARGE SCALE GENOMIC DNA]</scope>
    <source>
        <strain evidence="2">Wonlab-2016</strain>
    </source>
</reference>
<organism evidence="2 3">
    <name type="scientific">Batillaria attramentaria</name>
    <dbReference type="NCBI Taxonomy" id="370345"/>
    <lineage>
        <taxon>Eukaryota</taxon>
        <taxon>Metazoa</taxon>
        <taxon>Spiralia</taxon>
        <taxon>Lophotrochozoa</taxon>
        <taxon>Mollusca</taxon>
        <taxon>Gastropoda</taxon>
        <taxon>Caenogastropoda</taxon>
        <taxon>Sorbeoconcha</taxon>
        <taxon>Cerithioidea</taxon>
        <taxon>Batillariidae</taxon>
        <taxon>Batillaria</taxon>
    </lineage>
</organism>
<evidence type="ECO:0000313" key="2">
    <source>
        <dbReference type="EMBL" id="KAK7468100.1"/>
    </source>
</evidence>